<dbReference type="EMBL" id="JAKKPZ010000026">
    <property type="protein sequence ID" value="KAI1710416.1"/>
    <property type="molecule type" value="Genomic_DNA"/>
</dbReference>
<comment type="caution">
    <text evidence="1">The sequence shown here is derived from an EMBL/GenBank/DDBJ whole genome shotgun (WGS) entry which is preliminary data.</text>
</comment>
<evidence type="ECO:0000313" key="1">
    <source>
        <dbReference type="EMBL" id="KAI1710416.1"/>
    </source>
</evidence>
<protein>
    <submittedName>
        <fullName evidence="1">Uncharacterized protein</fullName>
    </submittedName>
</protein>
<dbReference type="AlphaFoldDB" id="A0AAD4R1X2"/>
<proteinExistence type="predicted"/>
<gene>
    <name evidence="1" type="ORF">DdX_10777</name>
</gene>
<name>A0AAD4R1X2_9BILA</name>
<evidence type="ECO:0000313" key="2">
    <source>
        <dbReference type="Proteomes" id="UP001201812"/>
    </source>
</evidence>
<keyword evidence="2" id="KW-1185">Reference proteome</keyword>
<sequence length="100" mass="11689">MFQKRNCAQNFRFKLSFGFVLFYLNSWGNDKPLTFYCTFSASTFFPISYLSDHTCQSEASTRRKSVLGQRREVGKPQHLKCPLRSQCRLRGFETLETSVD</sequence>
<organism evidence="1 2">
    <name type="scientific">Ditylenchus destructor</name>
    <dbReference type="NCBI Taxonomy" id="166010"/>
    <lineage>
        <taxon>Eukaryota</taxon>
        <taxon>Metazoa</taxon>
        <taxon>Ecdysozoa</taxon>
        <taxon>Nematoda</taxon>
        <taxon>Chromadorea</taxon>
        <taxon>Rhabditida</taxon>
        <taxon>Tylenchina</taxon>
        <taxon>Tylenchomorpha</taxon>
        <taxon>Sphaerularioidea</taxon>
        <taxon>Anguinidae</taxon>
        <taxon>Anguininae</taxon>
        <taxon>Ditylenchus</taxon>
    </lineage>
</organism>
<reference evidence="1" key="1">
    <citation type="submission" date="2022-01" db="EMBL/GenBank/DDBJ databases">
        <title>Genome Sequence Resource for Two Populations of Ditylenchus destructor, the Migratory Endoparasitic Phytonematode.</title>
        <authorList>
            <person name="Zhang H."/>
            <person name="Lin R."/>
            <person name="Xie B."/>
        </authorList>
    </citation>
    <scope>NUCLEOTIDE SEQUENCE</scope>
    <source>
        <strain evidence="1">BazhouSP</strain>
    </source>
</reference>
<dbReference type="Proteomes" id="UP001201812">
    <property type="component" value="Unassembled WGS sequence"/>
</dbReference>
<accession>A0AAD4R1X2</accession>